<dbReference type="InterPro" id="IPR001279">
    <property type="entry name" value="Metallo-B-lactamas"/>
</dbReference>
<keyword evidence="3" id="KW-1185">Reference proteome</keyword>
<sequence length="284" mass="32903">MILKVLVDNYTYIDEYYYGEPGVCYWIEVDGKKILFDLGYSDIFIKNAEKMGFSLLDVDTIVFSHGHNDHTWGIKHLFNLYSKYNINEEQLKKKKIIGHPLVFNQKKAEEGEIGFREVDKVILKNFHLHLSKEPIWITDSLVFLGEVERTNDFENKEPIGKTVIHGREEDDYLLDDSALVYKAEEGLVIITSCSHSGICNIVEYAKKICNHSKVLDIVGGFHLLNPDEQKLKRTLDYLENLGPRYIYAAHCTDFQSKLTIARLLHVKEVGVGLELRYDERDNIR</sequence>
<evidence type="ECO:0000259" key="1">
    <source>
        <dbReference type="Pfam" id="PF00753"/>
    </source>
</evidence>
<dbReference type="GO" id="GO:0016740">
    <property type="term" value="F:transferase activity"/>
    <property type="evidence" value="ECO:0007669"/>
    <property type="project" value="TreeGrafter"/>
</dbReference>
<dbReference type="Pfam" id="PF00753">
    <property type="entry name" value="Lactamase_B"/>
    <property type="match status" value="1"/>
</dbReference>
<accession>A0A239B6I9</accession>
<feature type="domain" description="Metallo-beta-lactamase" evidence="1">
    <location>
        <begin position="19"/>
        <end position="86"/>
    </location>
</feature>
<dbReference type="Gene3D" id="3.60.15.10">
    <property type="entry name" value="Ribonuclease Z/Hydroxyacylglutathione hydrolase-like"/>
    <property type="match status" value="1"/>
</dbReference>
<organism evidence="2 3">
    <name type="scientific">Anaerovirgula multivorans</name>
    <dbReference type="NCBI Taxonomy" id="312168"/>
    <lineage>
        <taxon>Bacteria</taxon>
        <taxon>Bacillati</taxon>
        <taxon>Bacillota</taxon>
        <taxon>Clostridia</taxon>
        <taxon>Peptostreptococcales</taxon>
        <taxon>Natronincolaceae</taxon>
        <taxon>Anaerovirgula</taxon>
    </lineage>
</organism>
<dbReference type="AlphaFoldDB" id="A0A239B6I9"/>
<dbReference type="CDD" id="cd07713">
    <property type="entry name" value="DHPS-like_MBL-fold"/>
    <property type="match status" value="1"/>
</dbReference>
<dbReference type="InterPro" id="IPR041712">
    <property type="entry name" value="DHPS-like_MBL-fold"/>
</dbReference>
<protein>
    <submittedName>
        <fullName evidence="2">7,8-dihydropterin-6-yl-methyl-4-(Beta-D-ribofuranosyl)aminobenzene 5'-phosphate synthase</fullName>
    </submittedName>
</protein>
<reference evidence="2 3" key="1">
    <citation type="submission" date="2017-06" db="EMBL/GenBank/DDBJ databases">
        <authorList>
            <person name="Kim H.J."/>
            <person name="Triplett B.A."/>
        </authorList>
    </citation>
    <scope>NUCLEOTIDE SEQUENCE [LARGE SCALE GENOMIC DNA]</scope>
    <source>
        <strain evidence="2 3">SCA</strain>
    </source>
</reference>
<dbReference type="SUPFAM" id="SSF56281">
    <property type="entry name" value="Metallo-hydrolase/oxidoreductase"/>
    <property type="match status" value="1"/>
</dbReference>
<dbReference type="RefSeq" id="WP_089281548.1">
    <property type="nucleotide sequence ID" value="NZ_FZOJ01000003.1"/>
</dbReference>
<dbReference type="PANTHER" id="PTHR13754:SF18">
    <property type="entry name" value="7,8-DIHYDROPTERIN-6-METHYL-4-(BETA-D-RIBOFURANOSYL)-AMINOBENZENE-5'-PHOSPHATE SYNTHASE"/>
    <property type="match status" value="1"/>
</dbReference>
<evidence type="ECO:0000313" key="3">
    <source>
        <dbReference type="Proteomes" id="UP000198304"/>
    </source>
</evidence>
<dbReference type="Proteomes" id="UP000198304">
    <property type="component" value="Unassembled WGS sequence"/>
</dbReference>
<dbReference type="InterPro" id="IPR036866">
    <property type="entry name" value="RibonucZ/Hydroxyglut_hydro"/>
</dbReference>
<gene>
    <name evidence="2" type="ORF">SAMN05446037_100339</name>
</gene>
<evidence type="ECO:0000313" key="2">
    <source>
        <dbReference type="EMBL" id="SNS03446.1"/>
    </source>
</evidence>
<proteinExistence type="predicted"/>
<name>A0A239B6I9_9FIRM</name>
<dbReference type="PANTHER" id="PTHR13754">
    <property type="entry name" value="METALLO-BETA-LACTAMASE SUPERFAMILY PROTEIN"/>
    <property type="match status" value="1"/>
</dbReference>
<dbReference type="InterPro" id="IPR052926">
    <property type="entry name" value="Metallo-beta-lactamase_dom"/>
</dbReference>
<dbReference type="EMBL" id="FZOJ01000003">
    <property type="protein sequence ID" value="SNS03446.1"/>
    <property type="molecule type" value="Genomic_DNA"/>
</dbReference>
<dbReference type="OrthoDB" id="9803916at2"/>